<keyword evidence="3" id="KW-0067">ATP-binding</keyword>
<sequence>MIEILRPGALASVQDLGRSGFRHVGVGLSGALDRMALATGNLLLGNPRGAAAIEFTLGRAALRFHADLRVALAGADCAAHLDGEPVWSWHAFDVRRGATLVLAAAQGGTRSYLCVAGGIDVPLVMGSRSTDLKAGFGGFAGRALREGDRLAAAGPGQPAAAARGVAAPAWAMPRARLERAWPIRLLPGPEYEAFDEAARDALWQSAWTVTPNSNRQGMRLQGPALARTPGRDADLLSHGVLPGVVQVPPAGQPIVLMADAQTTGGYPKIGVVIGADLWRLAQVPLGASLRFVPATLAEAAVAQAELERYLQQVAQSLRWQEGGMDIAARRRAQTRAAA</sequence>
<dbReference type="GO" id="GO:0016787">
    <property type="term" value="F:hydrolase activity"/>
    <property type="evidence" value="ECO:0007669"/>
    <property type="project" value="UniProtKB-KW"/>
</dbReference>
<reference evidence="5 6" key="1">
    <citation type="submission" date="2016-10" db="EMBL/GenBank/DDBJ databases">
        <title>Complete genome sequences of three Cupriavidus strains isolated from various Malaysian environments.</title>
        <authorList>
            <person name="Abdullah A.A.-A."/>
            <person name="Shafie N.A.H."/>
            <person name="Lau N.S."/>
        </authorList>
    </citation>
    <scope>NUCLEOTIDE SEQUENCE [LARGE SCALE GENOMIC DNA]</scope>
    <source>
        <strain evidence="5 6">USMAA1020</strain>
    </source>
</reference>
<keyword evidence="2 5" id="KW-0378">Hydrolase</keyword>
<dbReference type="InterPro" id="IPR029000">
    <property type="entry name" value="Cyclophilin-like_dom_sf"/>
</dbReference>
<keyword evidence="6" id="KW-1185">Reference proteome</keyword>
<evidence type="ECO:0000313" key="6">
    <source>
        <dbReference type="Proteomes" id="UP000177515"/>
    </source>
</evidence>
<dbReference type="PANTHER" id="PTHR43309">
    <property type="entry name" value="5-OXOPROLINASE SUBUNIT C"/>
    <property type="match status" value="1"/>
</dbReference>
<dbReference type="Proteomes" id="UP000177515">
    <property type="component" value="Chromosome 1"/>
</dbReference>
<dbReference type="InterPro" id="IPR052708">
    <property type="entry name" value="PxpC"/>
</dbReference>
<dbReference type="SMART" id="SM00797">
    <property type="entry name" value="AHS2"/>
    <property type="match status" value="1"/>
</dbReference>
<evidence type="ECO:0000256" key="2">
    <source>
        <dbReference type="ARBA" id="ARBA00022801"/>
    </source>
</evidence>
<evidence type="ECO:0000259" key="4">
    <source>
        <dbReference type="SMART" id="SM00797"/>
    </source>
</evidence>
<organism evidence="5 6">
    <name type="scientific">Cupriavidus malaysiensis</name>
    <dbReference type="NCBI Taxonomy" id="367825"/>
    <lineage>
        <taxon>Bacteria</taxon>
        <taxon>Pseudomonadati</taxon>
        <taxon>Pseudomonadota</taxon>
        <taxon>Betaproteobacteria</taxon>
        <taxon>Burkholderiales</taxon>
        <taxon>Burkholderiaceae</taxon>
        <taxon>Cupriavidus</taxon>
    </lineage>
</organism>
<evidence type="ECO:0000256" key="1">
    <source>
        <dbReference type="ARBA" id="ARBA00022741"/>
    </source>
</evidence>
<dbReference type="InterPro" id="IPR003778">
    <property type="entry name" value="CT_A_B"/>
</dbReference>
<dbReference type="Gene3D" id="2.40.100.10">
    <property type="entry name" value="Cyclophilin-like"/>
    <property type="match status" value="1"/>
</dbReference>
<evidence type="ECO:0000256" key="3">
    <source>
        <dbReference type="ARBA" id="ARBA00022840"/>
    </source>
</evidence>
<dbReference type="PANTHER" id="PTHR43309:SF3">
    <property type="entry name" value="5-OXOPROLINASE SUBUNIT C"/>
    <property type="match status" value="1"/>
</dbReference>
<dbReference type="SUPFAM" id="SSF50891">
    <property type="entry name" value="Cyclophilin-like"/>
    <property type="match status" value="1"/>
</dbReference>
<proteinExistence type="predicted"/>
<gene>
    <name evidence="5" type="ORF">BKK80_02340</name>
</gene>
<accession>A0A1D9HY69</accession>
<name>A0A1D9HY69_9BURK</name>
<keyword evidence="1" id="KW-0547">Nucleotide-binding</keyword>
<dbReference type="Pfam" id="PF02626">
    <property type="entry name" value="CT_A_B"/>
    <property type="match status" value="1"/>
</dbReference>
<protein>
    <submittedName>
        <fullName evidence="5">Allophanate hydrolase</fullName>
    </submittedName>
</protein>
<evidence type="ECO:0000313" key="5">
    <source>
        <dbReference type="EMBL" id="AOZ04797.1"/>
    </source>
</evidence>
<dbReference type="RefSeq" id="WP_071010693.1">
    <property type="nucleotide sequence ID" value="NZ_CP017754.1"/>
</dbReference>
<feature type="domain" description="Carboxyltransferase" evidence="4">
    <location>
        <begin position="23"/>
        <end position="309"/>
    </location>
</feature>
<dbReference type="EMBL" id="CP017754">
    <property type="protein sequence ID" value="AOZ04797.1"/>
    <property type="molecule type" value="Genomic_DNA"/>
</dbReference>
<dbReference type="NCBIfam" id="TIGR00724">
    <property type="entry name" value="urea_amlyse_rel"/>
    <property type="match status" value="1"/>
</dbReference>